<protein>
    <recommendedName>
        <fullName evidence="3">MADF domain-containing protein</fullName>
    </recommendedName>
</protein>
<keyword evidence="2" id="KW-1185">Reference proteome</keyword>
<dbReference type="Proteomes" id="UP000314294">
    <property type="component" value="Unassembled WGS sequence"/>
</dbReference>
<proteinExistence type="predicted"/>
<sequence>MINVVITVSGMWLRRDVKAAYIPTRVFIKERGLGTLDPKLVKKRWENLVHKYKELKKPRTGVSTEGVGSLPLLGSGMPLWMRHWGPGHL</sequence>
<evidence type="ECO:0008006" key="3">
    <source>
        <dbReference type="Google" id="ProtNLM"/>
    </source>
</evidence>
<dbReference type="EMBL" id="SRLO01018312">
    <property type="protein sequence ID" value="TNN23490.1"/>
    <property type="molecule type" value="Genomic_DNA"/>
</dbReference>
<gene>
    <name evidence="1" type="ORF">EYF80_066389</name>
</gene>
<dbReference type="OrthoDB" id="8933168at2759"/>
<dbReference type="AlphaFoldDB" id="A0A4Z2E4J3"/>
<evidence type="ECO:0000313" key="2">
    <source>
        <dbReference type="Proteomes" id="UP000314294"/>
    </source>
</evidence>
<comment type="caution">
    <text evidence="1">The sequence shown here is derived from an EMBL/GenBank/DDBJ whole genome shotgun (WGS) entry which is preliminary data.</text>
</comment>
<name>A0A4Z2E4J3_9TELE</name>
<accession>A0A4Z2E4J3</accession>
<reference evidence="1 2" key="1">
    <citation type="submission" date="2019-03" db="EMBL/GenBank/DDBJ databases">
        <title>First draft genome of Liparis tanakae, snailfish: a comprehensive survey of snailfish specific genes.</title>
        <authorList>
            <person name="Kim W."/>
            <person name="Song I."/>
            <person name="Jeong J.-H."/>
            <person name="Kim D."/>
            <person name="Kim S."/>
            <person name="Ryu S."/>
            <person name="Song J.Y."/>
            <person name="Lee S.K."/>
        </authorList>
    </citation>
    <scope>NUCLEOTIDE SEQUENCE [LARGE SCALE GENOMIC DNA]</scope>
    <source>
        <tissue evidence="1">Muscle</tissue>
    </source>
</reference>
<organism evidence="1 2">
    <name type="scientific">Liparis tanakae</name>
    <name type="common">Tanaka's snailfish</name>
    <dbReference type="NCBI Taxonomy" id="230148"/>
    <lineage>
        <taxon>Eukaryota</taxon>
        <taxon>Metazoa</taxon>
        <taxon>Chordata</taxon>
        <taxon>Craniata</taxon>
        <taxon>Vertebrata</taxon>
        <taxon>Euteleostomi</taxon>
        <taxon>Actinopterygii</taxon>
        <taxon>Neopterygii</taxon>
        <taxon>Teleostei</taxon>
        <taxon>Neoteleostei</taxon>
        <taxon>Acanthomorphata</taxon>
        <taxon>Eupercaria</taxon>
        <taxon>Perciformes</taxon>
        <taxon>Cottioidei</taxon>
        <taxon>Cottales</taxon>
        <taxon>Liparidae</taxon>
        <taxon>Liparis</taxon>
    </lineage>
</organism>
<evidence type="ECO:0000313" key="1">
    <source>
        <dbReference type="EMBL" id="TNN23490.1"/>
    </source>
</evidence>